<feature type="transmembrane region" description="Helical" evidence="6">
    <location>
        <begin position="351"/>
        <end position="375"/>
    </location>
</feature>
<dbReference type="PRINTS" id="PR00447">
    <property type="entry name" value="NATRESASSCMP"/>
</dbReference>
<evidence type="ECO:0000313" key="8">
    <source>
        <dbReference type="EMBL" id="TIC71717.1"/>
    </source>
</evidence>
<accession>A0A4T0TBT1</accession>
<evidence type="ECO:0000313" key="10">
    <source>
        <dbReference type="Proteomes" id="UP000305647"/>
    </source>
</evidence>
<protein>
    <submittedName>
        <fullName evidence="7">Nramp-domain-containing protein</fullName>
    </submittedName>
</protein>
<feature type="transmembrane region" description="Helical" evidence="6">
    <location>
        <begin position="169"/>
        <end position="189"/>
    </location>
</feature>
<evidence type="ECO:0000256" key="2">
    <source>
        <dbReference type="ARBA" id="ARBA00022692"/>
    </source>
</evidence>
<keyword evidence="4 6" id="KW-0472">Membrane</keyword>
<keyword evidence="3 6" id="KW-1133">Transmembrane helix</keyword>
<evidence type="ECO:0000313" key="9">
    <source>
        <dbReference type="Proteomes" id="UP000305362"/>
    </source>
</evidence>
<proteinExistence type="predicted"/>
<dbReference type="Pfam" id="PF01566">
    <property type="entry name" value="Nramp"/>
    <property type="match status" value="2"/>
</dbReference>
<dbReference type="AlphaFoldDB" id="A0A4T0TBT1"/>
<reference evidence="9 10" key="1">
    <citation type="submission" date="2019-03" db="EMBL/GenBank/DDBJ databases">
        <title>Sequencing 25 genomes of Wallemia mellicola.</title>
        <authorList>
            <person name="Gostincar C."/>
        </authorList>
    </citation>
    <scope>NUCLEOTIDE SEQUENCE [LARGE SCALE GENOMIC DNA]</scope>
    <source>
        <strain evidence="8 9">EXF-1277</strain>
        <strain evidence="7 10">EXF-8738</strain>
    </source>
</reference>
<dbReference type="GO" id="GO:0005886">
    <property type="term" value="C:plasma membrane"/>
    <property type="evidence" value="ECO:0007669"/>
    <property type="project" value="TreeGrafter"/>
</dbReference>
<feature type="transmembrane region" description="Helical" evidence="6">
    <location>
        <begin position="395"/>
        <end position="414"/>
    </location>
</feature>
<dbReference type="NCBIfam" id="TIGR01197">
    <property type="entry name" value="nramp"/>
    <property type="match status" value="1"/>
</dbReference>
<dbReference type="GO" id="GO:0015086">
    <property type="term" value="F:cadmium ion transmembrane transporter activity"/>
    <property type="evidence" value="ECO:0007669"/>
    <property type="project" value="TreeGrafter"/>
</dbReference>
<dbReference type="GO" id="GO:0030026">
    <property type="term" value="P:intracellular manganese ion homeostasis"/>
    <property type="evidence" value="ECO:0007669"/>
    <property type="project" value="TreeGrafter"/>
</dbReference>
<dbReference type="NCBIfam" id="NF037982">
    <property type="entry name" value="Nramp_1"/>
    <property type="match status" value="1"/>
</dbReference>
<dbReference type="GO" id="GO:0005384">
    <property type="term" value="F:manganese ion transmembrane transporter activity"/>
    <property type="evidence" value="ECO:0007669"/>
    <property type="project" value="TreeGrafter"/>
</dbReference>
<evidence type="ECO:0000256" key="1">
    <source>
        <dbReference type="ARBA" id="ARBA00004141"/>
    </source>
</evidence>
<evidence type="ECO:0000256" key="3">
    <source>
        <dbReference type="ARBA" id="ARBA00022989"/>
    </source>
</evidence>
<comment type="caution">
    <text evidence="7">The sequence shown here is derived from an EMBL/GenBank/DDBJ whole genome shotgun (WGS) entry which is preliminary data.</text>
</comment>
<comment type="subcellular location">
    <subcellularLocation>
        <location evidence="1">Membrane</location>
        <topology evidence="1">Multi-pass membrane protein</topology>
    </subcellularLocation>
</comment>
<feature type="transmembrane region" description="Helical" evidence="6">
    <location>
        <begin position="201"/>
        <end position="224"/>
    </location>
</feature>
<dbReference type="PANTHER" id="PTHR11706">
    <property type="entry name" value="SOLUTE CARRIER PROTEIN FAMILY 11 MEMBER"/>
    <property type="match status" value="1"/>
</dbReference>
<feature type="compositionally biased region" description="Polar residues" evidence="5">
    <location>
        <begin position="506"/>
        <end position="517"/>
    </location>
</feature>
<dbReference type="GO" id="GO:0034755">
    <property type="term" value="P:iron ion transmembrane transport"/>
    <property type="evidence" value="ECO:0007669"/>
    <property type="project" value="TreeGrafter"/>
</dbReference>
<feature type="transmembrane region" description="Helical" evidence="6">
    <location>
        <begin position="445"/>
        <end position="467"/>
    </location>
</feature>
<evidence type="ECO:0000256" key="4">
    <source>
        <dbReference type="ARBA" id="ARBA00023136"/>
    </source>
</evidence>
<feature type="transmembrane region" description="Helical" evidence="6">
    <location>
        <begin position="80"/>
        <end position="101"/>
    </location>
</feature>
<evidence type="ECO:0000256" key="6">
    <source>
        <dbReference type="SAM" id="Phobius"/>
    </source>
</evidence>
<gene>
    <name evidence="8" type="ORF">E3Q03_00396</name>
    <name evidence="7" type="ORF">E3Q10_00216</name>
</gene>
<evidence type="ECO:0000256" key="5">
    <source>
        <dbReference type="SAM" id="MobiDB-lite"/>
    </source>
</evidence>
<name>A0A4T0TBT1_9BASI</name>
<sequence>MDSDVQRPFLSREDTDDAEEHINNRQSFKYVRPVERRSFLKTVKQNITDHFKFVGAGIIAAVSYFDPGNWGTDLAAGSQYGYSLLGVVLLASLGAILYQILSCRLGIVTGLDLAQHIRLQLHNREKNPMIWRWMVLYPLYVLAEFSLVATDLSELLGSAIALNLIFPFMPLWVGVSLTALDVLIILAMYNPSGSSRSMHIFEGIIGVMTIAVFASFAVLVIKVHPEWSEVMRGFLPNKLAFEPGATYISIGIIGATIMPHSMFLGSKLATADRLASASSVNSSRTSSNEDRFSLSNIEETSRNPLEYVAKAMKQDPDYEPSPRIGDADVYEGGPGRLPSILKHLKHGSWDIALSLLTIAVPVNAAILIVASATFFNNPNRDSEGVADLFDAHDLILKYIGKPFAFIFAFALLCAGQSASITATQASQAVSEGFINWKSPPILRRLITRLLGILPSLIIAVIAGRSGVDQLLNASQVVLSIMLPFAIGPLIYLSGREDVMRVWNPTDEGQSTSTTNLLDPSRLGPSHAHRRRQSENVTIDGGYQQFQLADQLQLNTTGQWVDLRPSKYILIISWIIFVGLCLSNGFVVVQVCRGKEI</sequence>
<dbReference type="OrthoDB" id="409173at2759"/>
<evidence type="ECO:0000313" key="7">
    <source>
        <dbReference type="EMBL" id="TIC34551.1"/>
    </source>
</evidence>
<feature type="transmembrane region" description="Helical" evidence="6">
    <location>
        <begin position="567"/>
        <end position="588"/>
    </location>
</feature>
<keyword evidence="2 6" id="KW-0812">Transmembrane</keyword>
<dbReference type="OMA" id="AQNCKKH"/>
<dbReference type="Proteomes" id="UP000305647">
    <property type="component" value="Unassembled WGS sequence"/>
</dbReference>
<organism evidence="7 10">
    <name type="scientific">Wallemia mellicola</name>
    <dbReference type="NCBI Taxonomy" id="1708541"/>
    <lineage>
        <taxon>Eukaryota</taxon>
        <taxon>Fungi</taxon>
        <taxon>Dikarya</taxon>
        <taxon>Basidiomycota</taxon>
        <taxon>Wallemiomycotina</taxon>
        <taxon>Wallemiomycetes</taxon>
        <taxon>Wallemiales</taxon>
        <taxon>Wallemiaceae</taxon>
        <taxon>Wallemia</taxon>
    </lineage>
</organism>
<dbReference type="Proteomes" id="UP000305362">
    <property type="component" value="Unassembled WGS sequence"/>
</dbReference>
<feature type="transmembrane region" description="Helical" evidence="6">
    <location>
        <begin position="473"/>
        <end position="492"/>
    </location>
</feature>
<dbReference type="InterPro" id="IPR001046">
    <property type="entry name" value="NRAMP_fam"/>
</dbReference>
<feature type="region of interest" description="Disordered" evidence="5">
    <location>
        <begin position="504"/>
        <end position="531"/>
    </location>
</feature>
<dbReference type="EMBL" id="SPRV01000002">
    <property type="protein sequence ID" value="TIC71717.1"/>
    <property type="molecule type" value="Genomic_DNA"/>
</dbReference>
<dbReference type="EMBL" id="SPRO01000001">
    <property type="protein sequence ID" value="TIC34551.1"/>
    <property type="molecule type" value="Genomic_DNA"/>
</dbReference>
<dbReference type="PANTHER" id="PTHR11706:SF101">
    <property type="entry name" value="MANGANESE TRANSPORTER SMF1"/>
    <property type="match status" value="1"/>
</dbReference>
<feature type="transmembrane region" description="Helical" evidence="6">
    <location>
        <begin position="244"/>
        <end position="264"/>
    </location>
</feature>
<feature type="transmembrane region" description="Helical" evidence="6">
    <location>
        <begin position="130"/>
        <end position="149"/>
    </location>
</feature>